<sequence length="280" mass="29941">MLAGLALVLTACGTPASPAAPTATPTSRPYAGPLWVAPDPALHLEDDPGAAGRVVTCDQPVLGGSVAEPFSIGGEVRESPDAALREARDEGQWSGYDDDGMREVRREPDRALYTYESGGRVLQAVVVRHGRVLPGRGAGADGIAWWVESSARCDVVEYRDGLAESYGSEVWTDAAGHRISSQVVTSSTSDGDCLADGTRVLYLGNGDEGRRAYLRNTADYPKNVGEPFQADVPLPADAVDSGYRHGEERLWFAPDRRRAYVGGPDRVELWPLETEVLGCA</sequence>
<feature type="signal peptide" evidence="2">
    <location>
        <begin position="1"/>
        <end position="19"/>
    </location>
</feature>
<name>A0A1H9DU49_9ACTN</name>
<evidence type="ECO:0000256" key="1">
    <source>
        <dbReference type="SAM" id="MobiDB-lite"/>
    </source>
</evidence>
<protein>
    <recommendedName>
        <fullName evidence="5">Lipoprotein</fullName>
    </recommendedName>
</protein>
<feature type="chain" id="PRO_5011605702" description="Lipoprotein" evidence="2">
    <location>
        <begin position="20"/>
        <end position="280"/>
    </location>
</feature>
<keyword evidence="4" id="KW-1185">Reference proteome</keyword>
<gene>
    <name evidence="3" type="ORF">SAMN05421756_102652</name>
</gene>
<evidence type="ECO:0000313" key="4">
    <source>
        <dbReference type="Proteomes" id="UP000198504"/>
    </source>
</evidence>
<reference evidence="4" key="1">
    <citation type="submission" date="2016-10" db="EMBL/GenBank/DDBJ databases">
        <authorList>
            <person name="Varghese N."/>
            <person name="Submissions S."/>
        </authorList>
    </citation>
    <scope>NUCLEOTIDE SEQUENCE [LARGE SCALE GENOMIC DNA]</scope>
    <source>
        <strain evidence="4">CGMCC 4.6856</strain>
    </source>
</reference>
<feature type="compositionally biased region" description="Basic and acidic residues" evidence="1">
    <location>
        <begin position="79"/>
        <end position="91"/>
    </location>
</feature>
<accession>A0A1H9DU49</accession>
<feature type="region of interest" description="Disordered" evidence="1">
    <location>
        <begin position="79"/>
        <end position="102"/>
    </location>
</feature>
<proteinExistence type="predicted"/>
<dbReference type="AlphaFoldDB" id="A0A1H9DU49"/>
<evidence type="ECO:0008006" key="5">
    <source>
        <dbReference type="Google" id="ProtNLM"/>
    </source>
</evidence>
<dbReference type="Proteomes" id="UP000198504">
    <property type="component" value="Unassembled WGS sequence"/>
</dbReference>
<evidence type="ECO:0000313" key="3">
    <source>
        <dbReference type="EMBL" id="SEQ16962.1"/>
    </source>
</evidence>
<organism evidence="3 4">
    <name type="scientific">Microlunatus flavus</name>
    <dbReference type="NCBI Taxonomy" id="1036181"/>
    <lineage>
        <taxon>Bacteria</taxon>
        <taxon>Bacillati</taxon>
        <taxon>Actinomycetota</taxon>
        <taxon>Actinomycetes</taxon>
        <taxon>Propionibacteriales</taxon>
        <taxon>Propionibacteriaceae</taxon>
        <taxon>Microlunatus</taxon>
    </lineage>
</organism>
<keyword evidence="2" id="KW-0732">Signal</keyword>
<evidence type="ECO:0000256" key="2">
    <source>
        <dbReference type="SAM" id="SignalP"/>
    </source>
</evidence>
<dbReference type="EMBL" id="FOFA01000002">
    <property type="protein sequence ID" value="SEQ16962.1"/>
    <property type="molecule type" value="Genomic_DNA"/>
</dbReference>